<protein>
    <recommendedName>
        <fullName evidence="5">ATPase, AAA+ superfamily</fullName>
    </recommendedName>
</protein>
<organism evidence="3 4">
    <name type="scientific">Haploplasma axanthum</name>
    <name type="common">Acholeplasma axanthum</name>
    <dbReference type="NCBI Taxonomy" id="29552"/>
    <lineage>
        <taxon>Bacteria</taxon>
        <taxon>Bacillati</taxon>
        <taxon>Mycoplasmatota</taxon>
        <taxon>Mollicutes</taxon>
        <taxon>Acholeplasmatales</taxon>
        <taxon>Acholeplasmataceae</taxon>
        <taxon>Haploplasma</taxon>
    </lineage>
</organism>
<dbReference type="RefSeq" id="WP_026391011.1">
    <property type="nucleotide sequence ID" value="NZ_LR215048.1"/>
</dbReference>
<feature type="domain" description="DUF4143" evidence="2">
    <location>
        <begin position="228"/>
        <end position="389"/>
    </location>
</feature>
<dbReference type="PANTHER" id="PTHR33295">
    <property type="entry name" value="ATPASE"/>
    <property type="match status" value="1"/>
</dbReference>
<evidence type="ECO:0000259" key="1">
    <source>
        <dbReference type="Pfam" id="PF13173"/>
    </source>
</evidence>
<evidence type="ECO:0000313" key="3">
    <source>
        <dbReference type="EMBL" id="VEU81084.1"/>
    </source>
</evidence>
<proteinExistence type="predicted"/>
<dbReference type="STRING" id="1278311.GCA_000428705_01609"/>
<dbReference type="KEGG" id="aaxa:NCTC10138_01475"/>
<accession>A0A449BF52</accession>
<dbReference type="SUPFAM" id="SSF52540">
    <property type="entry name" value="P-loop containing nucleoside triphosphate hydrolases"/>
    <property type="match status" value="1"/>
</dbReference>
<sequence length="444" mass="51801">MYLKRKVDSYLIEWKKNIGHKPLVVKGPRQVGKTAAILKFANEQYKNYIYINFIEEPIYKGIIETGYSVDEIIKNISRIDPYKKFNSEEKTLIIFDEIQDLIEISTSLKFFSIDGRFDVICSGSLLGINYNRVDSVSTGYKTDYEMYSLDFEEFLWAKGYDDSLREDMLKKMLELKPFTELEFKLYMQLFIDYTILGGMPEIVKDYIVNNSFEGTLAKQIQILNDYKEDIKKYAIGVDKSRIMNVFNHIPVQLAKDNKKFQITKVDKKAKTFDYRGTIEWLYDAGIVNLCYGLNSLQLPLKGNYDESKYKIYMKDTGLLIAQLDEESQQDLRGNKNLGVYKGALYENFVADAFVKSGLELYYYKKEDSTLEQDFLIRSKDNIVPIEVKAKDGNSKSLKTLVNNDKYEDITYGIKLANKNIGFNEVFYTFPYFLSFLIKDYLKLK</sequence>
<dbReference type="AlphaFoldDB" id="A0A449BF52"/>
<reference evidence="3 4" key="1">
    <citation type="submission" date="2019-01" db="EMBL/GenBank/DDBJ databases">
        <authorList>
            <consortium name="Pathogen Informatics"/>
        </authorList>
    </citation>
    <scope>NUCLEOTIDE SEQUENCE [LARGE SCALE GENOMIC DNA]</scope>
    <source>
        <strain evidence="3 4">NCTC10138</strain>
    </source>
</reference>
<dbReference type="Pfam" id="PF13635">
    <property type="entry name" value="DUF4143"/>
    <property type="match status" value="1"/>
</dbReference>
<dbReference type="Gene3D" id="3.40.50.300">
    <property type="entry name" value="P-loop containing nucleotide triphosphate hydrolases"/>
    <property type="match status" value="1"/>
</dbReference>
<feature type="domain" description="AAA" evidence="1">
    <location>
        <begin position="20"/>
        <end position="155"/>
    </location>
</feature>
<dbReference type="InterPro" id="IPR027417">
    <property type="entry name" value="P-loop_NTPase"/>
</dbReference>
<dbReference type="OrthoDB" id="9801840at2"/>
<name>A0A449BF52_HAPAX</name>
<dbReference type="Proteomes" id="UP000289841">
    <property type="component" value="Chromosome"/>
</dbReference>
<dbReference type="InterPro" id="IPR025420">
    <property type="entry name" value="DUF4143"/>
</dbReference>
<dbReference type="EMBL" id="LR215048">
    <property type="protein sequence ID" value="VEU81084.1"/>
    <property type="molecule type" value="Genomic_DNA"/>
</dbReference>
<evidence type="ECO:0008006" key="5">
    <source>
        <dbReference type="Google" id="ProtNLM"/>
    </source>
</evidence>
<dbReference type="InterPro" id="IPR041682">
    <property type="entry name" value="AAA_14"/>
</dbReference>
<dbReference type="PANTHER" id="PTHR33295:SF7">
    <property type="entry name" value="ATPASE"/>
    <property type="match status" value="1"/>
</dbReference>
<keyword evidence="4" id="KW-1185">Reference proteome</keyword>
<evidence type="ECO:0000259" key="2">
    <source>
        <dbReference type="Pfam" id="PF13635"/>
    </source>
</evidence>
<dbReference type="Pfam" id="PF13173">
    <property type="entry name" value="AAA_14"/>
    <property type="match status" value="1"/>
</dbReference>
<gene>
    <name evidence="3" type="ORF">NCTC10138_01475</name>
</gene>
<evidence type="ECO:0000313" key="4">
    <source>
        <dbReference type="Proteomes" id="UP000289841"/>
    </source>
</evidence>